<dbReference type="AlphaFoldDB" id="A0A1H6UD21"/>
<dbReference type="EMBL" id="FNZH01000001">
    <property type="protein sequence ID" value="SEI85742.1"/>
    <property type="molecule type" value="Genomic_DNA"/>
</dbReference>
<name>A0A1H6UD21_9BACT</name>
<dbReference type="PROSITE" id="PS51318">
    <property type="entry name" value="TAT"/>
    <property type="match status" value="1"/>
</dbReference>
<dbReference type="GO" id="GO:0034480">
    <property type="term" value="F:phosphatidylcholine phospholipase C activity"/>
    <property type="evidence" value="ECO:0007669"/>
    <property type="project" value="UniProtKB-EC"/>
</dbReference>
<organism evidence="5 6">
    <name type="scientific">Cyclobacterium xiamenense</name>
    <dbReference type="NCBI Taxonomy" id="1297121"/>
    <lineage>
        <taxon>Bacteria</taxon>
        <taxon>Pseudomonadati</taxon>
        <taxon>Bacteroidota</taxon>
        <taxon>Cytophagia</taxon>
        <taxon>Cytophagales</taxon>
        <taxon>Cyclobacteriaceae</taxon>
        <taxon>Cyclobacterium</taxon>
    </lineage>
</organism>
<protein>
    <recommendedName>
        <fullName evidence="2">phospholipase C</fullName>
        <ecNumber evidence="2">3.1.4.3</ecNumber>
    </recommendedName>
</protein>
<dbReference type="Pfam" id="PF05506">
    <property type="entry name" value="PLipase_C_C"/>
    <property type="match status" value="2"/>
</dbReference>
<dbReference type="Proteomes" id="UP000199403">
    <property type="component" value="Unassembled WGS sequence"/>
</dbReference>
<evidence type="ECO:0000259" key="4">
    <source>
        <dbReference type="Pfam" id="PF05506"/>
    </source>
</evidence>
<reference evidence="6" key="1">
    <citation type="submission" date="2016-10" db="EMBL/GenBank/DDBJ databases">
        <authorList>
            <person name="Varghese N."/>
            <person name="Submissions S."/>
        </authorList>
    </citation>
    <scope>NUCLEOTIDE SEQUENCE [LARGE SCALE GENOMIC DNA]</scope>
    <source>
        <strain evidence="6">IBRC-M 10761</strain>
    </source>
</reference>
<evidence type="ECO:0000313" key="6">
    <source>
        <dbReference type="Proteomes" id="UP000199403"/>
    </source>
</evidence>
<dbReference type="InterPro" id="IPR006311">
    <property type="entry name" value="TAT_signal"/>
</dbReference>
<evidence type="ECO:0000256" key="3">
    <source>
        <dbReference type="ARBA" id="ARBA00022801"/>
    </source>
</evidence>
<feature type="domain" description="Bacterial phospholipase C C-terminal" evidence="4">
    <location>
        <begin position="634"/>
        <end position="737"/>
    </location>
</feature>
<dbReference type="PANTHER" id="PTHR31956">
    <property type="entry name" value="NON-SPECIFIC PHOSPHOLIPASE C4-RELATED"/>
    <property type="match status" value="1"/>
</dbReference>
<dbReference type="Gene3D" id="3.40.720.10">
    <property type="entry name" value="Alkaline Phosphatase, subunit A"/>
    <property type="match status" value="2"/>
</dbReference>
<proteinExistence type="inferred from homology"/>
<evidence type="ECO:0000256" key="1">
    <source>
        <dbReference type="ARBA" id="ARBA00009717"/>
    </source>
</evidence>
<gene>
    <name evidence="5" type="ORF">SAMN05192553_101559</name>
</gene>
<dbReference type="EC" id="3.1.4.3" evidence="2"/>
<sequence length="852" mass="96493">MNENRREFLKKAALFSGGLGLWGALPSSIHKAMAINPDPGTTFLDAEHVVILMQENRSFDHCFGKLKGVRGFNDPRAIRLPNKDLVWLQRDAKGQTFAPFRLNIKDTKATWMSAIPHSWEDQVDARNQGKYDGWIEAKRPGRKEFAHVPMTMGYYDREDIPFYYAFADAFTVCDQHFCASLTGTTTNRNYLWAGKSVGNPGEKPLVRNGEHTYGKEVSWKTFPDRLQEHGVDWRIYQNEVSVNTLLEGEDESWLANFTDNNLEWFTQFGVRFTPGHYAFLLHQQKNLPQEIAGLEKEHAAADAAKKATISNEMKAKRQALEVVENTLSRYNPDTFAGLGEKEKELHRRAFTVNQGDPNYHRTETLEYLDGSEKRSTKIPKGDIFYQFRKDVDAGKLPAVSWLVAPQKFSDHPSAPWYGAWYVSEALEILTKNPEVWKKTIFILNYDENDGYFDHIPPFVPPKPGDPATGIVSEGLDARTEFVTLEQELTYPGMKPENARESPVGLGYRVPLIVASPWSRGGWVNSQVCDISSTILFLEKFLSHKTEQTIREDTISTWRRAVCGDLTSVFRPYNGEQIPLPDFVDFEGHVKTIHSAGFKELPNNFKALDENEIAQANNDPRRSPWIPAQEPGIKPSNALPYELYVEGNLDKPGTSLRVKFEASDRQFGKKALAAPFLVYAPGAYRLEESGESESCRTWSFAVNAGDELYFDWPLNNFVGENYELLIYGPNGFFRSISGSKKSSGLKTHASYLQKDTRAGTGVFQLDVENQMERSVTLEVKDNAYGLGKKTIVLHAGKKEPIRIPTDSSHGWYDFSVRTVGSLHFSRRFCGRLEFGKHSFSDPYMGREVGLRAT</sequence>
<dbReference type="STRING" id="1416801.SAMN05192553_101559"/>
<keyword evidence="3" id="KW-0378">Hydrolase</keyword>
<keyword evidence="6" id="KW-1185">Reference proteome</keyword>
<comment type="similarity">
    <text evidence="1">Belongs to the bacterial phospholipase C family.</text>
</comment>
<dbReference type="Pfam" id="PF04185">
    <property type="entry name" value="Phosphoesterase"/>
    <property type="match status" value="2"/>
</dbReference>
<dbReference type="InterPro" id="IPR017850">
    <property type="entry name" value="Alkaline_phosphatase_core_sf"/>
</dbReference>
<evidence type="ECO:0000256" key="2">
    <source>
        <dbReference type="ARBA" id="ARBA00012018"/>
    </source>
</evidence>
<dbReference type="NCBIfam" id="TIGR03396">
    <property type="entry name" value="PC_PLC"/>
    <property type="match status" value="1"/>
</dbReference>
<dbReference type="PANTHER" id="PTHR31956:SF1">
    <property type="entry name" value="NON-SPECIFIC PHOSPHOLIPASE C1"/>
    <property type="match status" value="1"/>
</dbReference>
<dbReference type="InterPro" id="IPR008475">
    <property type="entry name" value="PLipase_C_C"/>
</dbReference>
<dbReference type="GO" id="GO:0016042">
    <property type="term" value="P:lipid catabolic process"/>
    <property type="evidence" value="ECO:0007669"/>
    <property type="project" value="InterPro"/>
</dbReference>
<evidence type="ECO:0000313" key="5">
    <source>
        <dbReference type="EMBL" id="SEI85742.1"/>
    </source>
</evidence>
<dbReference type="InterPro" id="IPR007312">
    <property type="entry name" value="Phosphoesterase"/>
</dbReference>
<dbReference type="OrthoDB" id="980947at2"/>
<feature type="domain" description="Bacterial phospholipase C C-terminal" evidence="4">
    <location>
        <begin position="757"/>
        <end position="830"/>
    </location>
</feature>
<dbReference type="RefSeq" id="WP_092169141.1">
    <property type="nucleotide sequence ID" value="NZ_FNZH01000001.1"/>
</dbReference>
<accession>A0A1H6UD21</accession>
<dbReference type="InterPro" id="IPR017767">
    <property type="entry name" value="PC-PLC"/>
</dbReference>